<evidence type="ECO:0000313" key="1">
    <source>
        <dbReference type="EMBL" id="GFY78511.1"/>
    </source>
</evidence>
<dbReference type="EMBL" id="BMAV01023043">
    <property type="protein sequence ID" value="GFY78511.1"/>
    <property type="molecule type" value="Genomic_DNA"/>
</dbReference>
<sequence>MAFWQATDQNGDPPTTEPVVSSTYLPFYDADLDITDPTYLKQGSSASTPLSFQLEHILFLIGLSLL</sequence>
<evidence type="ECO:0000313" key="2">
    <source>
        <dbReference type="Proteomes" id="UP000886998"/>
    </source>
</evidence>
<dbReference type="Proteomes" id="UP000886998">
    <property type="component" value="Unassembled WGS sequence"/>
</dbReference>
<protein>
    <submittedName>
        <fullName evidence="1">Uncharacterized protein</fullName>
    </submittedName>
</protein>
<comment type="caution">
    <text evidence="1">The sequence shown here is derived from an EMBL/GenBank/DDBJ whole genome shotgun (WGS) entry which is preliminary data.</text>
</comment>
<reference evidence="1" key="1">
    <citation type="submission" date="2020-08" db="EMBL/GenBank/DDBJ databases">
        <title>Multicomponent nature underlies the extraordinary mechanical properties of spider dragline silk.</title>
        <authorList>
            <person name="Kono N."/>
            <person name="Nakamura H."/>
            <person name="Mori M."/>
            <person name="Yoshida Y."/>
            <person name="Ohtoshi R."/>
            <person name="Malay A.D."/>
            <person name="Moran D.A.P."/>
            <person name="Tomita M."/>
            <person name="Numata K."/>
            <person name="Arakawa K."/>
        </authorList>
    </citation>
    <scope>NUCLEOTIDE SEQUENCE</scope>
</reference>
<dbReference type="AlphaFoldDB" id="A0A8X6YWP2"/>
<gene>
    <name evidence="1" type="ORF">TNIN_198701</name>
</gene>
<keyword evidence="2" id="KW-1185">Reference proteome</keyword>
<name>A0A8X6YWP2_9ARAC</name>
<organism evidence="1 2">
    <name type="scientific">Trichonephila inaurata madagascariensis</name>
    <dbReference type="NCBI Taxonomy" id="2747483"/>
    <lineage>
        <taxon>Eukaryota</taxon>
        <taxon>Metazoa</taxon>
        <taxon>Ecdysozoa</taxon>
        <taxon>Arthropoda</taxon>
        <taxon>Chelicerata</taxon>
        <taxon>Arachnida</taxon>
        <taxon>Araneae</taxon>
        <taxon>Araneomorphae</taxon>
        <taxon>Entelegynae</taxon>
        <taxon>Araneoidea</taxon>
        <taxon>Nephilidae</taxon>
        <taxon>Trichonephila</taxon>
        <taxon>Trichonephila inaurata</taxon>
    </lineage>
</organism>
<proteinExistence type="predicted"/>
<accession>A0A8X6YWP2</accession>